<name>A0A9P6AUU5_9AGAM</name>
<keyword evidence="1" id="KW-1133">Transmembrane helix</keyword>
<dbReference type="EMBL" id="MU129003">
    <property type="protein sequence ID" value="KAF9511261.1"/>
    <property type="molecule type" value="Genomic_DNA"/>
</dbReference>
<keyword evidence="3" id="KW-1185">Reference proteome</keyword>
<comment type="caution">
    <text evidence="2">The sequence shown here is derived from an EMBL/GenBank/DDBJ whole genome shotgun (WGS) entry which is preliminary data.</text>
</comment>
<dbReference type="AlphaFoldDB" id="A0A9P6AUU5"/>
<feature type="transmembrane region" description="Helical" evidence="1">
    <location>
        <begin position="47"/>
        <end position="65"/>
    </location>
</feature>
<gene>
    <name evidence="2" type="ORF">BS47DRAFT_1193459</name>
</gene>
<dbReference type="Proteomes" id="UP000886523">
    <property type="component" value="Unassembled WGS sequence"/>
</dbReference>
<sequence>MFCIAAVGVNLKRKLAVALISPDLRKGHSPLDDQAHSETSNIHLRRYLSIIMLSLLFSVLSIILAS</sequence>
<reference evidence="2" key="1">
    <citation type="journal article" date="2020" name="Nat. Commun.">
        <title>Large-scale genome sequencing of mycorrhizal fungi provides insights into the early evolution of symbiotic traits.</title>
        <authorList>
            <person name="Miyauchi S."/>
            <person name="Kiss E."/>
            <person name="Kuo A."/>
            <person name="Drula E."/>
            <person name="Kohler A."/>
            <person name="Sanchez-Garcia M."/>
            <person name="Morin E."/>
            <person name="Andreopoulos B."/>
            <person name="Barry K.W."/>
            <person name="Bonito G."/>
            <person name="Buee M."/>
            <person name="Carver A."/>
            <person name="Chen C."/>
            <person name="Cichocki N."/>
            <person name="Clum A."/>
            <person name="Culley D."/>
            <person name="Crous P.W."/>
            <person name="Fauchery L."/>
            <person name="Girlanda M."/>
            <person name="Hayes R.D."/>
            <person name="Keri Z."/>
            <person name="LaButti K."/>
            <person name="Lipzen A."/>
            <person name="Lombard V."/>
            <person name="Magnuson J."/>
            <person name="Maillard F."/>
            <person name="Murat C."/>
            <person name="Nolan M."/>
            <person name="Ohm R.A."/>
            <person name="Pangilinan J."/>
            <person name="Pereira M.F."/>
            <person name="Perotto S."/>
            <person name="Peter M."/>
            <person name="Pfister S."/>
            <person name="Riley R."/>
            <person name="Sitrit Y."/>
            <person name="Stielow J.B."/>
            <person name="Szollosi G."/>
            <person name="Zifcakova L."/>
            <person name="Stursova M."/>
            <person name="Spatafora J.W."/>
            <person name="Tedersoo L."/>
            <person name="Vaario L.M."/>
            <person name="Yamada A."/>
            <person name="Yan M."/>
            <person name="Wang P."/>
            <person name="Xu J."/>
            <person name="Bruns T."/>
            <person name="Baldrian P."/>
            <person name="Vilgalys R."/>
            <person name="Dunand C."/>
            <person name="Henrissat B."/>
            <person name="Grigoriev I.V."/>
            <person name="Hibbett D."/>
            <person name="Nagy L.G."/>
            <person name="Martin F.M."/>
        </authorList>
    </citation>
    <scope>NUCLEOTIDE SEQUENCE</scope>
    <source>
        <strain evidence="2">UP504</strain>
    </source>
</reference>
<evidence type="ECO:0000313" key="2">
    <source>
        <dbReference type="EMBL" id="KAF9511261.1"/>
    </source>
</evidence>
<proteinExistence type="predicted"/>
<accession>A0A9P6AUU5</accession>
<evidence type="ECO:0000256" key="1">
    <source>
        <dbReference type="SAM" id="Phobius"/>
    </source>
</evidence>
<keyword evidence="1" id="KW-0812">Transmembrane</keyword>
<evidence type="ECO:0000313" key="3">
    <source>
        <dbReference type="Proteomes" id="UP000886523"/>
    </source>
</evidence>
<organism evidence="2 3">
    <name type="scientific">Hydnum rufescens UP504</name>
    <dbReference type="NCBI Taxonomy" id="1448309"/>
    <lineage>
        <taxon>Eukaryota</taxon>
        <taxon>Fungi</taxon>
        <taxon>Dikarya</taxon>
        <taxon>Basidiomycota</taxon>
        <taxon>Agaricomycotina</taxon>
        <taxon>Agaricomycetes</taxon>
        <taxon>Cantharellales</taxon>
        <taxon>Hydnaceae</taxon>
        <taxon>Hydnum</taxon>
    </lineage>
</organism>
<protein>
    <submittedName>
        <fullName evidence="2">Uncharacterized protein</fullName>
    </submittedName>
</protein>
<keyword evidence="1" id="KW-0472">Membrane</keyword>